<dbReference type="InterPro" id="IPR006558">
    <property type="entry name" value="LamG-like"/>
</dbReference>
<keyword evidence="8" id="KW-0326">Glycosidase</keyword>
<dbReference type="PANTHER" id="PTHR10628">
    <property type="entry name" value="SIALIDASE"/>
    <property type="match status" value="1"/>
</dbReference>
<feature type="compositionally biased region" description="Basic residues" evidence="6">
    <location>
        <begin position="12"/>
        <end position="22"/>
    </location>
</feature>
<gene>
    <name evidence="8" type="ORF">ACFWR3_38685</name>
</gene>
<sequence>MATMPLPGRPSTLRHGHRHRRRRARLTMSGLVLTLTATALGAPAPPVAAAVPAAVTTPFKAGGEGYRCFRIPALVTTPSGALLAFAEGRVATCSDIGHNDIVMRKSTDGGRSWGPLKVVVGSADEDAHGNPAPVVDAATGRVSLLYATGPWSGTPGEPVRGPRSLRVVHSVDDGAGWAEGAPLPHLKPAGRAWIATGPGHGIQLARGPHRGRLVVPGDYTTTGGRAGGQLYVSDDGGLTWSLGAQAEVDRATAPAFPAELSVAETTGGGVYVNARSSARCGTENHRMATTSTDGGATFDAPFSPVPGLDTPPVSGSLLRLHAKELGAAQDRLLFSAPSRLGPHTLEDRRELAIRSSYDEGRTWQTAGTVVTPGRSGYSDLALLPSGAIGVLYESAGNIPHSDLVFTSFTEAQLDASHRELRLPRTSDTGPNGYGNHALVHGGAQLGSRGSGRAMTFDGQDDYLRLVSCSDSLRLGAGDFTLTAWFRHTATTGALPIVWGYGMGSGVRQFWLRAEPGRGAIRAAIDTGTAYAEVRTTSSYNDGQWHHAVLRRQAGRLALSVDGGQEFTATAPAGDITPPAEFSVHIGARPDFPNQPAGVTELFRGGLDDIRLFGRALTAQEVSRVKGGALDVANEEERVRLGFSSIW</sequence>
<dbReference type="InterPro" id="IPR036278">
    <property type="entry name" value="Sialidase_sf"/>
</dbReference>
<evidence type="ECO:0000256" key="2">
    <source>
        <dbReference type="ARBA" id="ARBA00009348"/>
    </source>
</evidence>
<keyword evidence="8" id="KW-0378">Hydrolase</keyword>
<name>A0ABW6E9Z3_9ACTN</name>
<dbReference type="InterPro" id="IPR001791">
    <property type="entry name" value="Laminin_G"/>
</dbReference>
<dbReference type="InterPro" id="IPR011040">
    <property type="entry name" value="Sialidase"/>
</dbReference>
<accession>A0ABW6E9Z3</accession>
<dbReference type="Gene3D" id="2.60.120.200">
    <property type="match status" value="1"/>
</dbReference>
<dbReference type="PANTHER" id="PTHR10628:SF30">
    <property type="entry name" value="EXO-ALPHA-SIALIDASE"/>
    <property type="match status" value="1"/>
</dbReference>
<evidence type="ECO:0000259" key="7">
    <source>
        <dbReference type="PROSITE" id="PS50025"/>
    </source>
</evidence>
<dbReference type="RefSeq" id="WP_244210456.1">
    <property type="nucleotide sequence ID" value="NZ_JBHVRE010000066.1"/>
</dbReference>
<dbReference type="InterPro" id="IPR013320">
    <property type="entry name" value="ConA-like_dom_sf"/>
</dbReference>
<evidence type="ECO:0000313" key="8">
    <source>
        <dbReference type="EMBL" id="MFD3961999.1"/>
    </source>
</evidence>
<dbReference type="PROSITE" id="PS50025">
    <property type="entry name" value="LAM_G_DOMAIN"/>
    <property type="match status" value="1"/>
</dbReference>
<evidence type="ECO:0000256" key="5">
    <source>
        <dbReference type="ARBA" id="ARBA00023157"/>
    </source>
</evidence>
<dbReference type="SMART" id="SM00560">
    <property type="entry name" value="LamGL"/>
    <property type="match status" value="1"/>
</dbReference>
<feature type="domain" description="Laminin G" evidence="7">
    <location>
        <begin position="452"/>
        <end position="638"/>
    </location>
</feature>
<dbReference type="Proteomes" id="UP001598300">
    <property type="component" value="Unassembled WGS sequence"/>
</dbReference>
<evidence type="ECO:0000256" key="1">
    <source>
        <dbReference type="ARBA" id="ARBA00000427"/>
    </source>
</evidence>
<comment type="caution">
    <text evidence="8">The sequence shown here is derived from an EMBL/GenBank/DDBJ whole genome shotgun (WGS) entry which is preliminary data.</text>
</comment>
<organism evidence="8 9">
    <name type="scientific">Streptomyces bacillaris</name>
    <dbReference type="NCBI Taxonomy" id="68179"/>
    <lineage>
        <taxon>Bacteria</taxon>
        <taxon>Bacillati</taxon>
        <taxon>Actinomycetota</taxon>
        <taxon>Actinomycetes</taxon>
        <taxon>Kitasatosporales</taxon>
        <taxon>Streptomycetaceae</taxon>
        <taxon>Streptomyces</taxon>
    </lineage>
</organism>
<protein>
    <recommendedName>
        <fullName evidence="3">exo-alpha-sialidase</fullName>
        <ecNumber evidence="3">3.2.1.18</ecNumber>
    </recommendedName>
</protein>
<keyword evidence="4" id="KW-0732">Signal</keyword>
<dbReference type="CDD" id="cd00110">
    <property type="entry name" value="LamG"/>
    <property type="match status" value="1"/>
</dbReference>
<dbReference type="Gene3D" id="2.120.10.10">
    <property type="match status" value="1"/>
</dbReference>
<keyword evidence="5" id="KW-1015">Disulfide bond</keyword>
<dbReference type="Pfam" id="PF13088">
    <property type="entry name" value="BNR_2"/>
    <property type="match status" value="1"/>
</dbReference>
<dbReference type="EC" id="3.2.1.18" evidence="3"/>
<evidence type="ECO:0000313" key="9">
    <source>
        <dbReference type="Proteomes" id="UP001598300"/>
    </source>
</evidence>
<dbReference type="SUPFAM" id="SSF50939">
    <property type="entry name" value="Sialidases"/>
    <property type="match status" value="1"/>
</dbReference>
<comment type="similarity">
    <text evidence="2">Belongs to the glycosyl hydrolase 33 family.</text>
</comment>
<reference evidence="8 9" key="1">
    <citation type="submission" date="2024-09" db="EMBL/GenBank/DDBJ databases">
        <title>The Natural Products Discovery Center: Release of the First 8490 Sequenced Strains for Exploring Actinobacteria Biosynthetic Diversity.</title>
        <authorList>
            <person name="Kalkreuter E."/>
            <person name="Kautsar S.A."/>
            <person name="Yang D."/>
            <person name="Bader C.D."/>
            <person name="Teijaro C.N."/>
            <person name="Fluegel L."/>
            <person name="Davis C.M."/>
            <person name="Simpson J.R."/>
            <person name="Lauterbach L."/>
            <person name="Steele A.D."/>
            <person name="Gui C."/>
            <person name="Meng S."/>
            <person name="Li G."/>
            <person name="Viehrig K."/>
            <person name="Ye F."/>
            <person name="Su P."/>
            <person name="Kiefer A.F."/>
            <person name="Nichols A."/>
            <person name="Cepeda A.J."/>
            <person name="Yan W."/>
            <person name="Fan B."/>
            <person name="Jiang Y."/>
            <person name="Adhikari A."/>
            <person name="Zheng C.-J."/>
            <person name="Schuster L."/>
            <person name="Cowan T.M."/>
            <person name="Smanski M.J."/>
            <person name="Chevrette M.G."/>
            <person name="De Carvalho L.P.S."/>
            <person name="Shen B."/>
        </authorList>
    </citation>
    <scope>NUCLEOTIDE SEQUENCE [LARGE SCALE GENOMIC DNA]</scope>
    <source>
        <strain evidence="8 9">NPDC058584</strain>
    </source>
</reference>
<dbReference type="Pfam" id="PF13385">
    <property type="entry name" value="Laminin_G_3"/>
    <property type="match status" value="1"/>
</dbReference>
<dbReference type="InterPro" id="IPR026856">
    <property type="entry name" value="Sialidase_fam"/>
</dbReference>
<evidence type="ECO:0000256" key="6">
    <source>
        <dbReference type="SAM" id="MobiDB-lite"/>
    </source>
</evidence>
<evidence type="ECO:0000256" key="4">
    <source>
        <dbReference type="ARBA" id="ARBA00022729"/>
    </source>
</evidence>
<dbReference type="GO" id="GO:0004308">
    <property type="term" value="F:exo-alpha-sialidase activity"/>
    <property type="evidence" value="ECO:0007669"/>
    <property type="project" value="UniProtKB-EC"/>
</dbReference>
<proteinExistence type="inferred from homology"/>
<dbReference type="CDD" id="cd15482">
    <property type="entry name" value="Sialidase_non-viral"/>
    <property type="match status" value="1"/>
</dbReference>
<dbReference type="SMART" id="SM00282">
    <property type="entry name" value="LamG"/>
    <property type="match status" value="1"/>
</dbReference>
<feature type="region of interest" description="Disordered" evidence="6">
    <location>
        <begin position="1"/>
        <end position="22"/>
    </location>
</feature>
<keyword evidence="9" id="KW-1185">Reference proteome</keyword>
<comment type="catalytic activity">
    <reaction evidence="1">
        <text>Hydrolysis of alpha-(2-&gt;3)-, alpha-(2-&gt;6)-, alpha-(2-&gt;8)- glycosidic linkages of terminal sialic acid residues in oligosaccharides, glycoproteins, glycolipids, colominic acid and synthetic substrates.</text>
        <dbReference type="EC" id="3.2.1.18"/>
    </reaction>
</comment>
<dbReference type="SUPFAM" id="SSF49899">
    <property type="entry name" value="Concanavalin A-like lectins/glucanases"/>
    <property type="match status" value="1"/>
</dbReference>
<evidence type="ECO:0000256" key="3">
    <source>
        <dbReference type="ARBA" id="ARBA00012733"/>
    </source>
</evidence>
<dbReference type="EMBL" id="JBHXPM010000077">
    <property type="protein sequence ID" value="MFD3961999.1"/>
    <property type="molecule type" value="Genomic_DNA"/>
</dbReference>